<reference evidence="1" key="1">
    <citation type="submission" date="2020-04" db="EMBL/GenBank/DDBJ databases">
        <authorList>
            <person name="Chiriac C."/>
            <person name="Salcher M."/>
            <person name="Ghai R."/>
            <person name="Kavagutti S V."/>
        </authorList>
    </citation>
    <scope>NUCLEOTIDE SEQUENCE</scope>
</reference>
<protein>
    <submittedName>
        <fullName evidence="1">Uncharacterized protein</fullName>
    </submittedName>
</protein>
<proteinExistence type="predicted"/>
<name>A0A6J5P4A4_9CAUD</name>
<organism evidence="1">
    <name type="scientific">uncultured Caudovirales phage</name>
    <dbReference type="NCBI Taxonomy" id="2100421"/>
    <lineage>
        <taxon>Viruses</taxon>
        <taxon>Duplodnaviria</taxon>
        <taxon>Heunggongvirae</taxon>
        <taxon>Uroviricota</taxon>
        <taxon>Caudoviricetes</taxon>
        <taxon>Peduoviridae</taxon>
        <taxon>Maltschvirus</taxon>
        <taxon>Maltschvirus maltsch</taxon>
    </lineage>
</organism>
<accession>A0A6J5P4A4</accession>
<sequence length="89" mass="10896">MTDLNDDSKKSKYKFVHETKEEWVNRMIKFHTSRGWQLVENSETKLNFDYIEGDSHWMKDYDKKTRSFIQYDGNQIINFKKPKENKNEI</sequence>
<gene>
    <name evidence="1" type="ORF">UFOVP844_41</name>
</gene>
<dbReference type="EMBL" id="LR796795">
    <property type="protein sequence ID" value="CAB4166639.1"/>
    <property type="molecule type" value="Genomic_DNA"/>
</dbReference>
<evidence type="ECO:0000313" key="1">
    <source>
        <dbReference type="EMBL" id="CAB4166639.1"/>
    </source>
</evidence>